<keyword evidence="4" id="KW-1185">Reference proteome</keyword>
<sequence>MARGAPQTLTSFMPMRALRNELADVVDRANYGQERIGVTRHGRLAAVFIGPDDLELLEQLEDARDVVELQQATADDDGGRVSLGQLRDGLA</sequence>
<organism evidence="3 4">
    <name type="scientific">Schumannella soli</name>
    <dbReference type="NCBI Taxonomy" id="2590779"/>
    <lineage>
        <taxon>Bacteria</taxon>
        <taxon>Bacillati</taxon>
        <taxon>Actinomycetota</taxon>
        <taxon>Actinomycetes</taxon>
        <taxon>Micrococcales</taxon>
        <taxon>Microbacteriaceae</taxon>
        <taxon>Schumannella</taxon>
    </lineage>
</organism>
<gene>
    <name evidence="3" type="ORF">FJ657_05545</name>
</gene>
<name>A0A506Y9C2_9MICO</name>
<evidence type="ECO:0000256" key="2">
    <source>
        <dbReference type="RuleBase" id="RU362080"/>
    </source>
</evidence>
<dbReference type="Proteomes" id="UP000316252">
    <property type="component" value="Unassembled WGS sequence"/>
</dbReference>
<dbReference type="SUPFAM" id="SSF143120">
    <property type="entry name" value="YefM-like"/>
    <property type="match status" value="1"/>
</dbReference>
<dbReference type="OrthoDB" id="3730588at2"/>
<evidence type="ECO:0000313" key="4">
    <source>
        <dbReference type="Proteomes" id="UP000316252"/>
    </source>
</evidence>
<dbReference type="AlphaFoldDB" id="A0A506Y9C2"/>
<accession>A0A506Y9C2</accession>
<dbReference type="Pfam" id="PF02604">
    <property type="entry name" value="PhdYeFM_antitox"/>
    <property type="match status" value="1"/>
</dbReference>
<dbReference type="EMBL" id="VHQG01000001">
    <property type="protein sequence ID" value="TPW78090.1"/>
    <property type="molecule type" value="Genomic_DNA"/>
</dbReference>
<reference evidence="3 4" key="1">
    <citation type="submission" date="2019-06" db="EMBL/GenBank/DDBJ databases">
        <authorList>
            <person name="Li F."/>
        </authorList>
    </citation>
    <scope>NUCLEOTIDE SEQUENCE [LARGE SCALE GENOMIC DNA]</scope>
    <source>
        <strain evidence="3 4">10F1D-1</strain>
    </source>
</reference>
<dbReference type="NCBIfam" id="TIGR01552">
    <property type="entry name" value="phd_fam"/>
    <property type="match status" value="1"/>
</dbReference>
<comment type="caution">
    <text evidence="3">The sequence shown here is derived from an EMBL/GenBank/DDBJ whole genome shotgun (WGS) entry which is preliminary data.</text>
</comment>
<evidence type="ECO:0000256" key="1">
    <source>
        <dbReference type="ARBA" id="ARBA00009981"/>
    </source>
</evidence>
<dbReference type="InterPro" id="IPR036165">
    <property type="entry name" value="YefM-like_sf"/>
</dbReference>
<comment type="similarity">
    <text evidence="1 2">Belongs to the phD/YefM antitoxin family.</text>
</comment>
<dbReference type="InterPro" id="IPR006442">
    <property type="entry name" value="Antitoxin_Phd/YefM"/>
</dbReference>
<evidence type="ECO:0000313" key="3">
    <source>
        <dbReference type="EMBL" id="TPW78090.1"/>
    </source>
</evidence>
<comment type="function">
    <text evidence="2">Antitoxin component of a type II toxin-antitoxin (TA) system.</text>
</comment>
<dbReference type="RefSeq" id="WP_141162614.1">
    <property type="nucleotide sequence ID" value="NZ_VHQG01000001.1"/>
</dbReference>
<protein>
    <recommendedName>
        <fullName evidence="2">Antitoxin</fullName>
    </recommendedName>
</protein>
<dbReference type="Gene3D" id="3.40.1620.10">
    <property type="entry name" value="YefM-like domain"/>
    <property type="match status" value="1"/>
</dbReference>
<proteinExistence type="inferred from homology"/>